<evidence type="ECO:0000313" key="2">
    <source>
        <dbReference type="Proteomes" id="UP000765509"/>
    </source>
</evidence>
<comment type="caution">
    <text evidence="1">The sequence shown here is derived from an EMBL/GenBank/DDBJ whole genome shotgun (WGS) entry which is preliminary data.</text>
</comment>
<protein>
    <submittedName>
        <fullName evidence="1">Uncharacterized protein</fullName>
    </submittedName>
</protein>
<dbReference type="AlphaFoldDB" id="A0A9Q3H9X8"/>
<organism evidence="1 2">
    <name type="scientific">Austropuccinia psidii MF-1</name>
    <dbReference type="NCBI Taxonomy" id="1389203"/>
    <lineage>
        <taxon>Eukaryota</taxon>
        <taxon>Fungi</taxon>
        <taxon>Dikarya</taxon>
        <taxon>Basidiomycota</taxon>
        <taxon>Pucciniomycotina</taxon>
        <taxon>Pucciniomycetes</taxon>
        <taxon>Pucciniales</taxon>
        <taxon>Sphaerophragmiaceae</taxon>
        <taxon>Austropuccinia</taxon>
    </lineage>
</organism>
<name>A0A9Q3H9X8_9BASI</name>
<accession>A0A9Q3H9X8</accession>
<evidence type="ECO:0000313" key="1">
    <source>
        <dbReference type="EMBL" id="MBW0496722.1"/>
    </source>
</evidence>
<dbReference type="Proteomes" id="UP000765509">
    <property type="component" value="Unassembled WGS sequence"/>
</dbReference>
<reference evidence="1" key="1">
    <citation type="submission" date="2021-03" db="EMBL/GenBank/DDBJ databases">
        <title>Draft genome sequence of rust myrtle Austropuccinia psidii MF-1, a brazilian biotype.</title>
        <authorList>
            <person name="Quecine M.C."/>
            <person name="Pachon D.M.R."/>
            <person name="Bonatelli M.L."/>
            <person name="Correr F.H."/>
            <person name="Franceschini L.M."/>
            <person name="Leite T.F."/>
            <person name="Margarido G.R.A."/>
            <person name="Almeida C.A."/>
            <person name="Ferrarezi J.A."/>
            <person name="Labate C.A."/>
        </authorList>
    </citation>
    <scope>NUCLEOTIDE SEQUENCE</scope>
    <source>
        <strain evidence="1">MF-1</strain>
    </source>
</reference>
<proteinExistence type="predicted"/>
<keyword evidence="2" id="KW-1185">Reference proteome</keyword>
<sequence>MNLFAEEFPVPEALTPDGNSGYYKLTGSRQRDVARWTNFGGTIPVGGRSIYYSSEVPIPRINTEGVVKRIRLTANSPPDPDSEGSDELDGEEVEVVHHFIGHQSSTSPSHPPAKRFQIHIIPSTPRKFQPTLATLSTSLPPASPSSSTSRHALIPEIRPSPIPQYRNSTIVTSQKLQPVASSSRRREKLPPCNFLLLKSLNKESVGPSELPRKTQIWKVKIKMLRQGCLEGLIEIVGI</sequence>
<gene>
    <name evidence="1" type="ORF">O181_036437</name>
</gene>
<dbReference type="EMBL" id="AVOT02013787">
    <property type="protein sequence ID" value="MBW0496722.1"/>
    <property type="molecule type" value="Genomic_DNA"/>
</dbReference>